<dbReference type="Proteomes" id="UP001194696">
    <property type="component" value="Unassembled WGS sequence"/>
</dbReference>
<comment type="caution">
    <text evidence="2">The sequence shown here is derived from an EMBL/GenBank/DDBJ whole genome shotgun (WGS) entry which is preliminary data.</text>
</comment>
<gene>
    <name evidence="2" type="ORF">BGZ96_005020</name>
</gene>
<evidence type="ECO:0000256" key="1">
    <source>
        <dbReference type="SAM" id="MobiDB-lite"/>
    </source>
</evidence>
<feature type="region of interest" description="Disordered" evidence="1">
    <location>
        <begin position="75"/>
        <end position="96"/>
    </location>
</feature>
<keyword evidence="3" id="KW-1185">Reference proteome</keyword>
<accession>A0ABQ7JHM0</accession>
<protein>
    <submittedName>
        <fullName evidence="2">Uncharacterized protein</fullName>
    </submittedName>
</protein>
<dbReference type="EMBL" id="JAAAIM010002324">
    <property type="protein sequence ID" value="KAG0273097.1"/>
    <property type="molecule type" value="Genomic_DNA"/>
</dbReference>
<reference evidence="2 3" key="1">
    <citation type="journal article" date="2020" name="Fungal Divers.">
        <title>Resolving the Mortierellaceae phylogeny through synthesis of multi-gene phylogenetics and phylogenomics.</title>
        <authorList>
            <person name="Vandepol N."/>
            <person name="Liber J."/>
            <person name="Desiro A."/>
            <person name="Na H."/>
            <person name="Kennedy M."/>
            <person name="Barry K."/>
            <person name="Grigoriev I.V."/>
            <person name="Miller A.N."/>
            <person name="O'Donnell K."/>
            <person name="Stajich J.E."/>
            <person name="Bonito G."/>
        </authorList>
    </citation>
    <scope>NUCLEOTIDE SEQUENCE [LARGE SCALE GENOMIC DNA]</scope>
    <source>
        <strain evidence="2 3">AD045</strain>
    </source>
</reference>
<proteinExistence type="predicted"/>
<name>A0ABQ7JHM0_9FUNG</name>
<feature type="non-terminal residue" evidence="2">
    <location>
        <position position="1"/>
    </location>
</feature>
<evidence type="ECO:0000313" key="3">
    <source>
        <dbReference type="Proteomes" id="UP001194696"/>
    </source>
</evidence>
<sequence length="96" mass="10661">YIIRLRLYMNVLLAEDPTGRAFLELIVKVIYLQGCPHITSFEMCSKAAGFDNIYGFGPRGATKGIFAPAMNNMRSHTSTSNSAPAQPQLLPTIQWQ</sequence>
<evidence type="ECO:0000313" key="2">
    <source>
        <dbReference type="EMBL" id="KAG0273097.1"/>
    </source>
</evidence>
<organism evidence="2 3">
    <name type="scientific">Linnemannia gamsii</name>
    <dbReference type="NCBI Taxonomy" id="64522"/>
    <lineage>
        <taxon>Eukaryota</taxon>
        <taxon>Fungi</taxon>
        <taxon>Fungi incertae sedis</taxon>
        <taxon>Mucoromycota</taxon>
        <taxon>Mortierellomycotina</taxon>
        <taxon>Mortierellomycetes</taxon>
        <taxon>Mortierellales</taxon>
        <taxon>Mortierellaceae</taxon>
        <taxon>Linnemannia</taxon>
    </lineage>
</organism>